<reference evidence="7 8" key="1">
    <citation type="submission" date="2018-02" db="EMBL/GenBank/DDBJ databases">
        <title>Reclassifiation of [Polyangium] brachysporum DSM 7029 as Guopingzhaonella breviflexa gen. nov., sp. nov., a member of the family Comamonadaceae.</title>
        <authorList>
            <person name="Tang B."/>
        </authorList>
    </citation>
    <scope>NUCLEOTIDE SEQUENCE [LARGE SCALE GENOMIC DNA]</scope>
    <source>
        <strain evidence="7 8">BCRC 80649</strain>
    </source>
</reference>
<comment type="caution">
    <text evidence="7">The sequence shown here is derived from an EMBL/GenBank/DDBJ whole genome shotgun (WGS) entry which is preliminary data.</text>
</comment>
<evidence type="ECO:0000313" key="7">
    <source>
        <dbReference type="EMBL" id="PPE68102.1"/>
    </source>
</evidence>
<evidence type="ECO:0000256" key="2">
    <source>
        <dbReference type="ARBA" id="ARBA00022448"/>
    </source>
</evidence>
<keyword evidence="4" id="KW-0029">Amino-acid transport</keyword>
<dbReference type="InterPro" id="IPR028081">
    <property type="entry name" value="Leu-bd"/>
</dbReference>
<dbReference type="PANTHER" id="PTHR30483">
    <property type="entry name" value="LEUCINE-SPECIFIC-BINDING PROTEIN"/>
    <property type="match status" value="1"/>
</dbReference>
<dbReference type="RefSeq" id="WP_104300128.1">
    <property type="nucleotide sequence ID" value="NZ_PSNX01000001.1"/>
</dbReference>
<evidence type="ECO:0000256" key="5">
    <source>
        <dbReference type="SAM" id="SignalP"/>
    </source>
</evidence>
<dbReference type="CDD" id="cd06335">
    <property type="entry name" value="PBP1_ABC_ligand_binding-like"/>
    <property type="match status" value="1"/>
</dbReference>
<dbReference type="InterPro" id="IPR028082">
    <property type="entry name" value="Peripla_BP_I"/>
</dbReference>
<protein>
    <submittedName>
        <fullName evidence="7">ABC transporter substrate-binding protein</fullName>
    </submittedName>
</protein>
<dbReference type="InterPro" id="IPR000709">
    <property type="entry name" value="Leu_Ile_Val-bd"/>
</dbReference>
<dbReference type="Proteomes" id="UP000238605">
    <property type="component" value="Unassembled WGS sequence"/>
</dbReference>
<dbReference type="PRINTS" id="PR00337">
    <property type="entry name" value="LEUILEVALBP"/>
</dbReference>
<dbReference type="PANTHER" id="PTHR30483:SF6">
    <property type="entry name" value="PERIPLASMIC BINDING PROTEIN OF ABC TRANSPORTER FOR NATURAL AMINO ACIDS"/>
    <property type="match status" value="1"/>
</dbReference>
<dbReference type="SUPFAM" id="SSF53822">
    <property type="entry name" value="Periplasmic binding protein-like I"/>
    <property type="match status" value="1"/>
</dbReference>
<evidence type="ECO:0000313" key="8">
    <source>
        <dbReference type="Proteomes" id="UP000238605"/>
    </source>
</evidence>
<dbReference type="OrthoDB" id="9794826at2"/>
<evidence type="ECO:0000256" key="4">
    <source>
        <dbReference type="ARBA" id="ARBA00022970"/>
    </source>
</evidence>
<keyword evidence="3 5" id="KW-0732">Signal</keyword>
<dbReference type="AlphaFoldDB" id="A0A2S5SZI2"/>
<accession>A0A2S5SZI2</accession>
<name>A0A2S5SZI2_9BURK</name>
<evidence type="ECO:0000259" key="6">
    <source>
        <dbReference type="Pfam" id="PF13458"/>
    </source>
</evidence>
<keyword evidence="2" id="KW-0813">Transport</keyword>
<gene>
    <name evidence="7" type="ORF">C1704_01105</name>
</gene>
<dbReference type="Pfam" id="PF13458">
    <property type="entry name" value="Peripla_BP_6"/>
    <property type="match status" value="1"/>
</dbReference>
<evidence type="ECO:0000256" key="1">
    <source>
        <dbReference type="ARBA" id="ARBA00010062"/>
    </source>
</evidence>
<proteinExistence type="inferred from homology"/>
<keyword evidence="8" id="KW-1185">Reference proteome</keyword>
<evidence type="ECO:0000256" key="3">
    <source>
        <dbReference type="ARBA" id="ARBA00022729"/>
    </source>
</evidence>
<dbReference type="GO" id="GO:0006865">
    <property type="term" value="P:amino acid transport"/>
    <property type="evidence" value="ECO:0007669"/>
    <property type="project" value="UniProtKB-KW"/>
</dbReference>
<comment type="similarity">
    <text evidence="1">Belongs to the leucine-binding protein family.</text>
</comment>
<dbReference type="EMBL" id="PSNX01000001">
    <property type="protein sequence ID" value="PPE68102.1"/>
    <property type="molecule type" value="Genomic_DNA"/>
</dbReference>
<dbReference type="Gene3D" id="3.40.50.2300">
    <property type="match status" value="2"/>
</dbReference>
<dbReference type="InterPro" id="IPR051010">
    <property type="entry name" value="BCAA_transport"/>
</dbReference>
<feature type="signal peptide" evidence="5">
    <location>
        <begin position="1"/>
        <end position="21"/>
    </location>
</feature>
<feature type="chain" id="PRO_5015533957" evidence="5">
    <location>
        <begin position="22"/>
        <end position="400"/>
    </location>
</feature>
<organism evidence="7 8">
    <name type="scientific">Caldimonas caldifontis</name>
    <dbReference type="NCBI Taxonomy" id="1452508"/>
    <lineage>
        <taxon>Bacteria</taxon>
        <taxon>Pseudomonadati</taxon>
        <taxon>Pseudomonadota</taxon>
        <taxon>Betaproteobacteria</taxon>
        <taxon>Burkholderiales</taxon>
        <taxon>Sphaerotilaceae</taxon>
        <taxon>Caldimonas</taxon>
    </lineage>
</organism>
<sequence>MLRRSLITGALGVCLALATQAQTGQPVRVGLIAPLTGGSADFGNSVRYGAELAVKEINEVGGFLGRPLELVIRDDKAVPDEGRRVSEDLVLKEKVDFTIGFCNTGVAMRSLDVFQDNKHLLMVPCSQGTAVTTKYPPAQSYIFRVAPPDILNARFLVSEIVDRRKLRRVAILADRTGYGEGGVKDISDELAKRNLQPVYVGRFDLGVKTLVEEMRAAQSASAEALVVYTVGPEQAAAVRSRAELRWQVPYFAPWPLSFRSVLELAGPEALEGTMMTQTIIQDLANERRVSFLASYFRHSKEKRIGSLMAAAQSYDAVYLMLRALFQTKGDVSGDALKKALENFDRPHRGVVTTYGEPFSATDHDAFSVNMIWLGVWRRGEIQFYYPEDAKRSAFIRRKEP</sequence>
<feature type="domain" description="Leucine-binding protein" evidence="6">
    <location>
        <begin position="26"/>
        <end position="344"/>
    </location>
</feature>